<dbReference type="InterPro" id="IPR043153">
    <property type="entry name" value="DENN_C"/>
</dbReference>
<dbReference type="GO" id="GO:0005085">
    <property type="term" value="F:guanyl-nucleotide exchange factor activity"/>
    <property type="evidence" value="ECO:0007669"/>
    <property type="project" value="UniProtKB-KW"/>
</dbReference>
<dbReference type="GO" id="GO:0032456">
    <property type="term" value="P:endocytic recycling"/>
    <property type="evidence" value="ECO:0007669"/>
    <property type="project" value="TreeGrafter"/>
</dbReference>
<dbReference type="GO" id="GO:0006897">
    <property type="term" value="P:endocytosis"/>
    <property type="evidence" value="ECO:0007669"/>
    <property type="project" value="TreeGrafter"/>
</dbReference>
<keyword evidence="3" id="KW-0968">Cytoplasmic vesicle</keyword>
<dbReference type="Pfam" id="PF03455">
    <property type="entry name" value="dDENN"/>
    <property type="match status" value="1"/>
</dbReference>
<evidence type="ECO:0000259" key="5">
    <source>
        <dbReference type="PROSITE" id="PS50211"/>
    </source>
</evidence>
<evidence type="ECO:0000256" key="4">
    <source>
        <dbReference type="SAM" id="MobiDB-lite"/>
    </source>
</evidence>
<dbReference type="Pfam" id="PF02141">
    <property type="entry name" value="DENN"/>
    <property type="match status" value="1"/>
</dbReference>
<feature type="compositionally biased region" description="Polar residues" evidence="4">
    <location>
        <begin position="452"/>
        <end position="468"/>
    </location>
</feature>
<dbReference type="InterPro" id="IPR001194">
    <property type="entry name" value="cDENN_dom"/>
</dbReference>
<dbReference type="AlphaFoldDB" id="A0A6F9DBK3"/>
<dbReference type="SMART" id="SM00801">
    <property type="entry name" value="dDENN"/>
    <property type="match status" value="1"/>
</dbReference>
<dbReference type="GO" id="GO:0005829">
    <property type="term" value="C:cytosol"/>
    <property type="evidence" value="ECO:0007669"/>
    <property type="project" value="TreeGrafter"/>
</dbReference>
<accession>A0A6F9DBK3</accession>
<comment type="subcellular location">
    <subcellularLocation>
        <location evidence="1">Cytoplasmic vesicle</location>
        <location evidence="1">Clathrin-coated vesicle</location>
    </subcellularLocation>
</comment>
<dbReference type="Gene3D" id="6.10.140.1000">
    <property type="match status" value="1"/>
</dbReference>
<dbReference type="EMBL" id="LR784451">
    <property type="protein sequence ID" value="CAB3237337.1"/>
    <property type="molecule type" value="mRNA"/>
</dbReference>
<dbReference type="InterPro" id="IPR005112">
    <property type="entry name" value="dDENN_dom"/>
</dbReference>
<dbReference type="PANTHER" id="PTHR13196">
    <property type="entry name" value="DENN DOMAIN-CONTAINING"/>
    <property type="match status" value="1"/>
</dbReference>
<gene>
    <name evidence="6" type="primary">Dennd1b</name>
</gene>
<dbReference type="PANTHER" id="PTHR13196:SF14">
    <property type="entry name" value="UDENN DOMAIN-CONTAINING PROTEIN"/>
    <property type="match status" value="1"/>
</dbReference>
<feature type="region of interest" description="Disordered" evidence="4">
    <location>
        <begin position="325"/>
        <end position="353"/>
    </location>
</feature>
<protein>
    <submittedName>
        <fullName evidence="6">DENN domain-containing protein 1B</fullName>
    </submittedName>
</protein>
<dbReference type="InterPro" id="IPR040032">
    <property type="entry name" value="DENND1A/B/C"/>
</dbReference>
<sequence length="743" mass="83185">MLEKLYEQDVPASTEAIQLNPTLLFHVPDPNNLPSIPENRNISEYYSALNPHCMIDIFASLMFERRVIFTSKNLGTLTSCVHSAEALLRPLHWQHIFIPVMPPHLLDYCLAPMPYLVGIHSSLMPRVRDMIYNDPDVVIANVDEEEVETMHNDVESIPNDVVSFLKSLLRKQNIQMGTNLALAFLRTQARLIGGFKHGLTYPEGEFKVLFDEDKFIESYRSTTAKEFAKTLIQLQSFKQFIDGRLDMLNCGEGFKDSFENECSVLNNISENDQDTVKEWLNSAKKGGNELFTQFKKKAKGNMKFARHSIIEVLKQQENSQQNIKPLNEATQRIRPSRPERPPPISSEKLQEMSPTRKYNTLDLGDDLDGWNMVSEQGTLEGVERDRSLSHFSNVDVNLVSEMETAIQDIVNTNSSNAKHLPPEEPLENNVDLMSEFSTRQPDSLIQEASDADLTSSESPKTSRNTSLKRASPVHKRPSLLLKPLEYNDEPLSPTFLSGTPTTPLVDLSVTSTPEKKAAMVRSDSRELSNDLLGLSLFPQTTEASQTNATQNKVDNSGQSKTWVTFDNEEGNAKSFNPFITDIAPGIVKSKTEHLLNTAVSDTSTAGTLCPEKMYNKKIEQRHPLAVTRAASQQVFPSTHTSPFQYPSVATSNHQKPSGLAYNRTMSHGKLSTSHFAPYRMSEPTAPNNPFHSNSPVRSLVSETRRADKLVRTGSLPVAGQSNISSNPDLFSDLLSNWKTKEGM</sequence>
<organism evidence="6">
    <name type="scientific">Phallusia mammillata</name>
    <dbReference type="NCBI Taxonomy" id="59560"/>
    <lineage>
        <taxon>Eukaryota</taxon>
        <taxon>Metazoa</taxon>
        <taxon>Chordata</taxon>
        <taxon>Tunicata</taxon>
        <taxon>Ascidiacea</taxon>
        <taxon>Phlebobranchia</taxon>
        <taxon>Ascidiidae</taxon>
        <taxon>Phallusia</taxon>
    </lineage>
</organism>
<name>A0A6F9DBK3_9ASCI</name>
<proteinExistence type="evidence at transcript level"/>
<keyword evidence="2" id="KW-0344">Guanine-nucleotide releasing factor</keyword>
<dbReference type="GO" id="GO:1901981">
    <property type="term" value="F:phosphatidylinositol phosphate binding"/>
    <property type="evidence" value="ECO:0007669"/>
    <property type="project" value="TreeGrafter"/>
</dbReference>
<dbReference type="FunFam" id="3.40.50.11500:FF:000004">
    <property type="entry name" value="DENN domain-containing protein 2C isoform X1"/>
    <property type="match status" value="1"/>
</dbReference>
<dbReference type="SMART" id="SM00799">
    <property type="entry name" value="DENN"/>
    <property type="match status" value="1"/>
</dbReference>
<feature type="domain" description="UDENN" evidence="5">
    <location>
        <begin position="1"/>
        <end position="251"/>
    </location>
</feature>
<evidence type="ECO:0000256" key="3">
    <source>
        <dbReference type="ARBA" id="ARBA00023329"/>
    </source>
</evidence>
<dbReference type="PROSITE" id="PS50211">
    <property type="entry name" value="DENN"/>
    <property type="match status" value="1"/>
</dbReference>
<reference evidence="6" key="1">
    <citation type="submission" date="2020-04" db="EMBL/GenBank/DDBJ databases">
        <authorList>
            <person name="Neveu A P."/>
        </authorList>
    </citation>
    <scope>NUCLEOTIDE SEQUENCE</scope>
    <source>
        <tissue evidence="6">Whole embryo</tissue>
    </source>
</reference>
<dbReference type="Gene3D" id="3.40.50.11500">
    <property type="match status" value="1"/>
</dbReference>
<feature type="region of interest" description="Disordered" evidence="4">
    <location>
        <begin position="447"/>
        <end position="481"/>
    </location>
</feature>
<dbReference type="InterPro" id="IPR037516">
    <property type="entry name" value="Tripartite_DENN"/>
</dbReference>
<dbReference type="GO" id="GO:0030136">
    <property type="term" value="C:clathrin-coated vesicle"/>
    <property type="evidence" value="ECO:0007669"/>
    <property type="project" value="UniProtKB-SubCell"/>
</dbReference>
<evidence type="ECO:0000256" key="2">
    <source>
        <dbReference type="ARBA" id="ARBA00022658"/>
    </source>
</evidence>
<evidence type="ECO:0000313" key="6">
    <source>
        <dbReference type="EMBL" id="CAB3237337.1"/>
    </source>
</evidence>
<evidence type="ECO:0000256" key="1">
    <source>
        <dbReference type="ARBA" id="ARBA00004132"/>
    </source>
</evidence>